<feature type="domain" description="Calponin-homology (CH)" evidence="2">
    <location>
        <begin position="295"/>
        <end position="413"/>
    </location>
</feature>
<evidence type="ECO:0000259" key="2">
    <source>
        <dbReference type="PROSITE" id="PS50021"/>
    </source>
</evidence>
<dbReference type="Gene3D" id="1.10.418.10">
    <property type="entry name" value="Calponin-like domain"/>
    <property type="match status" value="1"/>
</dbReference>
<evidence type="ECO:0000313" key="3">
    <source>
        <dbReference type="EMBL" id="QDZ23070.1"/>
    </source>
</evidence>
<feature type="region of interest" description="Disordered" evidence="1">
    <location>
        <begin position="134"/>
        <end position="165"/>
    </location>
</feature>
<dbReference type="InterPro" id="IPR001715">
    <property type="entry name" value="CH_dom"/>
</dbReference>
<protein>
    <recommendedName>
        <fullName evidence="2">Calponin-homology (CH) domain-containing protein</fullName>
    </recommendedName>
</protein>
<evidence type="ECO:0000313" key="4">
    <source>
        <dbReference type="Proteomes" id="UP000316726"/>
    </source>
</evidence>
<dbReference type="Proteomes" id="UP000316726">
    <property type="component" value="Chromosome 9"/>
</dbReference>
<organism evidence="3 4">
    <name type="scientific">Chloropicon primus</name>
    <dbReference type="NCBI Taxonomy" id="1764295"/>
    <lineage>
        <taxon>Eukaryota</taxon>
        <taxon>Viridiplantae</taxon>
        <taxon>Chlorophyta</taxon>
        <taxon>Chloropicophyceae</taxon>
        <taxon>Chloropicales</taxon>
        <taxon>Chloropicaceae</taxon>
        <taxon>Chloropicon</taxon>
    </lineage>
</organism>
<dbReference type="EMBL" id="CP031042">
    <property type="protein sequence ID" value="QDZ23070.1"/>
    <property type="molecule type" value="Genomic_DNA"/>
</dbReference>
<name>A0A5B8MUG1_9CHLO</name>
<accession>A0A5B8MUG1</accession>
<dbReference type="InterPro" id="IPR036872">
    <property type="entry name" value="CH_dom_sf"/>
</dbReference>
<sequence length="863" mass="96982">MTQEDMDWKAVVVHLVSSTGLEECQGVRGVKDLRDCVALCAICEQLMVQLNLITLPELHELRQHDNIKSQERLKLYLEVFESDAGFVPGVDCKSTVTSIARGGSEEELMDLFAWIFEKYSPQEEGEPCNAQLQGRERRQGVLSEASSKANRMEGHDVDQASAGGGTDKAYATVSLGLDLGEMKVQVEDENQRQDTSPKRGPPLEVSLKLESITEDPDLRLAMYPVENENERLKYLIGGSMSPQALSGNEGSAEEAQSLALIPWTRSELTEQTWRMTEASELSKALGFHLQEGNSRALQKHLTSWMRRLDVLREEKEGPICDTTQFRDGVIICRLIQQITGKRVLGGIQSDANKFESVSNLGRGFQSLWSFLLHHKLEAFRRDFEYYPESIVKGNERDIWSCLHFLYKLYLHHSKGGGVGSPSAATAKTTSNIPQNLVTFQSIFDRIYNSNQGELERITSAWLESMPLIPTDACEKNEKDLRSGSMLCQLVTLYEPHCLYSSPILDPARYHETFARDNACIALIALEQILTGKIGKSHTGKLVSSFTAEKIAAGDVPTILKAVASIKLCFEWRDGTFKSSSFFVPSVKGPVITESKTATSETERKMVSWIVKDMELVPKHSKLAKSFGNILKGLVKTTLFVSLAEKALKKQLFQLITETADSKSIKEESTRKVLRSLGRVPQLSKYLTLSLQPKLLAGDKEVWLNLLQGIQAYHTTLKNRKQNRAAAYTRLGQRIRPESTKVDTSIGLGVTNRAFQNLFVWIKSKIYVPKTVTISDFFRDGRQIARLLQLVERRPLRGIDFSPTSYSSIVNNLDIILKFLRLQGVETTEYSVHQIASGDEEMICHLLCKIKEWHLQKGGPQQRR</sequence>
<keyword evidence="4" id="KW-1185">Reference proteome</keyword>
<proteinExistence type="predicted"/>
<reference evidence="3 4" key="1">
    <citation type="submission" date="2018-07" db="EMBL/GenBank/DDBJ databases">
        <title>The complete nuclear genome of the prasinophyte Chloropicon primus (CCMP1205).</title>
        <authorList>
            <person name="Pombert J.-F."/>
            <person name="Otis C."/>
            <person name="Turmel M."/>
            <person name="Lemieux C."/>
        </authorList>
    </citation>
    <scope>NUCLEOTIDE SEQUENCE [LARGE SCALE GENOMIC DNA]</scope>
    <source>
        <strain evidence="3 4">CCMP1205</strain>
    </source>
</reference>
<dbReference type="CDD" id="cd00014">
    <property type="entry name" value="CH_SF"/>
    <property type="match status" value="1"/>
</dbReference>
<dbReference type="SUPFAM" id="SSF47576">
    <property type="entry name" value="Calponin-homology domain, CH-domain"/>
    <property type="match status" value="2"/>
</dbReference>
<evidence type="ECO:0000256" key="1">
    <source>
        <dbReference type="SAM" id="MobiDB-lite"/>
    </source>
</evidence>
<gene>
    <name evidence="3" type="ORF">A3770_09p55880</name>
</gene>
<dbReference type="PROSITE" id="PS50021">
    <property type="entry name" value="CH"/>
    <property type="match status" value="1"/>
</dbReference>
<dbReference type="AlphaFoldDB" id="A0A5B8MUG1"/>